<feature type="region of interest" description="Disordered" evidence="2">
    <location>
        <begin position="870"/>
        <end position="911"/>
    </location>
</feature>
<evidence type="ECO:0000313" key="4">
    <source>
        <dbReference type="EMBL" id="CAB0034285.1"/>
    </source>
</evidence>
<dbReference type="EMBL" id="CADCXV010000739">
    <property type="protein sequence ID" value="CAB0034285.1"/>
    <property type="molecule type" value="Genomic_DNA"/>
</dbReference>
<dbReference type="GO" id="GO:0008270">
    <property type="term" value="F:zinc ion binding"/>
    <property type="evidence" value="ECO:0007669"/>
    <property type="project" value="UniProtKB-KW"/>
</dbReference>
<keyword evidence="5" id="KW-1185">Reference proteome</keyword>
<feature type="compositionally biased region" description="Basic and acidic residues" evidence="2">
    <location>
        <begin position="1047"/>
        <end position="1061"/>
    </location>
</feature>
<feature type="region of interest" description="Disordered" evidence="2">
    <location>
        <begin position="1015"/>
        <end position="1080"/>
    </location>
</feature>
<dbReference type="GO" id="GO:0003676">
    <property type="term" value="F:nucleic acid binding"/>
    <property type="evidence" value="ECO:0007669"/>
    <property type="project" value="InterPro"/>
</dbReference>
<evidence type="ECO:0000259" key="3">
    <source>
        <dbReference type="PROSITE" id="PS50158"/>
    </source>
</evidence>
<feature type="compositionally biased region" description="Acidic residues" evidence="2">
    <location>
        <begin position="1029"/>
        <end position="1046"/>
    </location>
</feature>
<feature type="domain" description="CCHC-type" evidence="3">
    <location>
        <begin position="634"/>
        <end position="651"/>
    </location>
</feature>
<feature type="compositionally biased region" description="Low complexity" evidence="2">
    <location>
        <begin position="136"/>
        <end position="149"/>
    </location>
</feature>
<feature type="compositionally biased region" description="Polar residues" evidence="2">
    <location>
        <begin position="112"/>
        <end position="125"/>
    </location>
</feature>
<dbReference type="PROSITE" id="PS50158">
    <property type="entry name" value="ZF_CCHC"/>
    <property type="match status" value="1"/>
</dbReference>
<accession>A0A6H5IA70</accession>
<dbReference type="SMART" id="SM00343">
    <property type="entry name" value="ZnF_C2HC"/>
    <property type="match status" value="1"/>
</dbReference>
<feature type="compositionally biased region" description="Low complexity" evidence="2">
    <location>
        <begin position="1015"/>
        <end position="1028"/>
    </location>
</feature>
<organism evidence="4 5">
    <name type="scientific">Trichogramma brassicae</name>
    <dbReference type="NCBI Taxonomy" id="86971"/>
    <lineage>
        <taxon>Eukaryota</taxon>
        <taxon>Metazoa</taxon>
        <taxon>Ecdysozoa</taxon>
        <taxon>Arthropoda</taxon>
        <taxon>Hexapoda</taxon>
        <taxon>Insecta</taxon>
        <taxon>Pterygota</taxon>
        <taxon>Neoptera</taxon>
        <taxon>Endopterygota</taxon>
        <taxon>Hymenoptera</taxon>
        <taxon>Apocrita</taxon>
        <taxon>Proctotrupomorpha</taxon>
        <taxon>Chalcidoidea</taxon>
        <taxon>Trichogrammatidae</taxon>
        <taxon>Trichogramma</taxon>
    </lineage>
</organism>
<feature type="region of interest" description="Disordered" evidence="2">
    <location>
        <begin position="365"/>
        <end position="387"/>
    </location>
</feature>
<feature type="region of interest" description="Disordered" evidence="2">
    <location>
        <begin position="259"/>
        <end position="288"/>
    </location>
</feature>
<gene>
    <name evidence="4" type="ORF">TBRA_LOCUS6183</name>
</gene>
<dbReference type="Proteomes" id="UP000479190">
    <property type="component" value="Unassembled WGS sequence"/>
</dbReference>
<evidence type="ECO:0000256" key="1">
    <source>
        <dbReference type="PROSITE-ProRule" id="PRU00047"/>
    </source>
</evidence>
<dbReference type="AlphaFoldDB" id="A0A6H5IA70"/>
<keyword evidence="1" id="KW-0862">Zinc</keyword>
<feature type="compositionally biased region" description="Basic and acidic residues" evidence="2">
    <location>
        <begin position="191"/>
        <end position="210"/>
    </location>
</feature>
<proteinExistence type="predicted"/>
<evidence type="ECO:0000313" key="5">
    <source>
        <dbReference type="Proteomes" id="UP000479190"/>
    </source>
</evidence>
<keyword evidence="1" id="KW-0479">Metal-binding</keyword>
<dbReference type="Gene3D" id="1.10.340.70">
    <property type="match status" value="1"/>
</dbReference>
<protein>
    <recommendedName>
        <fullName evidence="3">CCHC-type domain-containing protein</fullName>
    </recommendedName>
</protein>
<feature type="compositionally biased region" description="Basic and acidic residues" evidence="2">
    <location>
        <begin position="166"/>
        <end position="181"/>
    </location>
</feature>
<feature type="region of interest" description="Disordered" evidence="2">
    <location>
        <begin position="103"/>
        <end position="210"/>
    </location>
</feature>
<keyword evidence="1" id="KW-0863">Zinc-finger</keyword>
<dbReference type="SUPFAM" id="SSF57756">
    <property type="entry name" value="Retrovirus zinc finger-like domains"/>
    <property type="match status" value="1"/>
</dbReference>
<dbReference type="OrthoDB" id="8006889at2759"/>
<dbReference type="InterPro" id="IPR001878">
    <property type="entry name" value="Znf_CCHC"/>
</dbReference>
<name>A0A6H5IA70_9HYME</name>
<dbReference type="Pfam" id="PF00098">
    <property type="entry name" value="zf-CCHC"/>
    <property type="match status" value="1"/>
</dbReference>
<sequence>MSADGELNESVSQALAALSLENVSMNNAINIIKGSIATSSDRNVAMSCIANKLSMGDGMSNMRDRLARFEIRARYGPESAEWDANRDEIPAEVLGQSEEVIGGSQVGGSATPLASSPGNLPNNLRQWRLTERADTSDNSSVSNSELNSSGGAIRRNRRVRSISEPIAREPIREERDERSEPLDLTMSGEENSGRRSENRVNEEVPRQETLEEMCRRRAASTARRVEFASGVSGANARNSANHVTFAGLDRSLPAAFVTARSEPSRSEMTGRGHGMQREIGQGPRASENAMSGVYGENLSGRAWTSNRAGGRIDRVPPSAIRKDVRAQDRRERTFVYENEASEADEMRGRSYSAGANASRDYAPYSANRANLPSTRSEMRGEQRSNVGNSAWNGSIGLNSTLAREKNTCELYKQWGLVFRDAGKANPDSFISRLMTCAWRYQLSLDDVCRTLPAVMDVEANAWLEREERNWATLDDLAEAFKLQYCDEGTQECLRQEIEARTQGPEEEISVFLLKIRLLLDQLVPPISEAEQIDRAYRNLHPSYRRAFSRTQCINFREFQKLGKLEELKRRQELAYRSPPSFDNVLFKNAAYVKPQNREKIWISGAALASIDASGGDELKSGEANKKGNGMTRDRKCYRCNKIGHLVASCPEKAKCGKCNVETGGRYKLCSKCYRSQKRSKDNRKNSDREETKKDLPTLAMVEDVVPSDTTPKQDPAGRLARWHTRLQAFDIQFVHRRGTDHQLADSLSRACENAANLAAISEESDTWYARHLVEVAESPNKFPDLRVQDGKLYAYKPKKNDELLGESNEDWKLALPNGDRERVIYEAHDVAQAGHLGVDKTYAKVATLNNRKKLKQHRQRIMSSKRLGRVPGVRGRGRAGRIGVSDPTNRRPGQNQDGEFPAANGVYPPPRRATCSQSARACYRGGRHICENMIVTHLGRLAVIGGGDGNWCDDIEEVAGEIVDSTTQQQTQLPWSEVAAVANAEETQARQADATSSAGAELLSPAPIGIRPAAEEQQQQDELIAEQQSQEDDAEEADSSVSDEEISGEHPLRDEEDEAHRRPVAVGQPPVWAMRSDHGRSRPGCWNCGSRYHSWTDRRCGPLKRFVVTVETQGGRSRLAPTVRMLGWQSIVAERLDRHRTDTTMRSRGLSKDWAGVVAV</sequence>
<reference evidence="4 5" key="1">
    <citation type="submission" date="2020-02" db="EMBL/GenBank/DDBJ databases">
        <authorList>
            <person name="Ferguson B K."/>
        </authorList>
    </citation>
    <scope>NUCLEOTIDE SEQUENCE [LARGE SCALE GENOMIC DNA]</scope>
</reference>
<evidence type="ECO:0000256" key="2">
    <source>
        <dbReference type="SAM" id="MobiDB-lite"/>
    </source>
</evidence>
<dbReference type="InterPro" id="IPR036875">
    <property type="entry name" value="Znf_CCHC_sf"/>
</dbReference>